<gene>
    <name evidence="1" type="ORF">M0M44_11455</name>
</gene>
<sequence length="267" mass="31243">MIYINFDELEPSNEWLELAESLTNRLLEAESEEVRNQIISENESMWGNLKKSFSDLMHRKCWYSESINDFTHCHVDHFRPKLKAIGEDKKDYGGYWWLAFEWTNYRFSAPAGNVRKRDYFHVNANKANDYNDSIEDEDIRFLDPTEPGDPDKLKFDNEGIVSPKEIDTSRRDFVSAEYTIRRLNLNIEGLVEGRRDRYRMAARIIRSIESLLAKQNANFTPARRQLIKSKQKELLNLANRYSPYSAAVKCCLRESGLEWAINIAIAA</sequence>
<reference evidence="1 2" key="1">
    <citation type="submission" date="2022-04" db="EMBL/GenBank/DDBJ databases">
        <authorList>
            <person name="Ra J.-S."/>
            <person name="Kim S.-B."/>
        </authorList>
    </citation>
    <scope>NUCLEOTIDE SEQUENCE [LARGE SCALE GENOMIC DNA]</scope>
    <source>
        <strain evidence="1 2">MMS21-Er5</strain>
    </source>
</reference>
<protein>
    <recommendedName>
        <fullName evidence="3">TIGR02646 family protein</fullName>
    </recommendedName>
</protein>
<dbReference type="Proteomes" id="UP000829998">
    <property type="component" value="Chromosome"/>
</dbReference>
<organism evidence="1 2">
    <name type="scientific">Flavobacterium humidisoli</name>
    <dbReference type="NCBI Taxonomy" id="2937442"/>
    <lineage>
        <taxon>Bacteria</taxon>
        <taxon>Pseudomonadati</taxon>
        <taxon>Bacteroidota</taxon>
        <taxon>Flavobacteriia</taxon>
        <taxon>Flavobacteriales</taxon>
        <taxon>Flavobacteriaceae</taxon>
        <taxon>Flavobacterium</taxon>
    </lineage>
</organism>
<evidence type="ECO:0000313" key="1">
    <source>
        <dbReference type="EMBL" id="UPZ17938.1"/>
    </source>
</evidence>
<keyword evidence="2" id="KW-1185">Reference proteome</keyword>
<dbReference type="RefSeq" id="WP_248729876.1">
    <property type="nucleotide sequence ID" value="NZ_CP096829.1"/>
</dbReference>
<evidence type="ECO:0008006" key="3">
    <source>
        <dbReference type="Google" id="ProtNLM"/>
    </source>
</evidence>
<accession>A0ABY4LZR6</accession>
<proteinExistence type="predicted"/>
<evidence type="ECO:0000313" key="2">
    <source>
        <dbReference type="Proteomes" id="UP000829998"/>
    </source>
</evidence>
<dbReference type="EMBL" id="CP096829">
    <property type="protein sequence ID" value="UPZ17938.1"/>
    <property type="molecule type" value="Genomic_DNA"/>
</dbReference>
<name>A0ABY4LZR6_9FLAO</name>